<dbReference type="Proteomes" id="UP001597109">
    <property type="component" value="Unassembled WGS sequence"/>
</dbReference>
<protein>
    <submittedName>
        <fullName evidence="1">Uncharacterized protein</fullName>
    </submittedName>
</protein>
<dbReference type="EMBL" id="JBHTKI010000019">
    <property type="protein sequence ID" value="MFD1032255.1"/>
    <property type="molecule type" value="Genomic_DNA"/>
</dbReference>
<evidence type="ECO:0000313" key="2">
    <source>
        <dbReference type="Proteomes" id="UP001597109"/>
    </source>
</evidence>
<evidence type="ECO:0000313" key="1">
    <source>
        <dbReference type="EMBL" id="MFD1032255.1"/>
    </source>
</evidence>
<keyword evidence="2" id="KW-1185">Reference proteome</keyword>
<organism evidence="1 2">
    <name type="scientific">Metaplanococcus flavidus</name>
    <dbReference type="NCBI Taxonomy" id="569883"/>
    <lineage>
        <taxon>Bacteria</taxon>
        <taxon>Bacillati</taxon>
        <taxon>Bacillota</taxon>
        <taxon>Bacilli</taxon>
        <taxon>Bacillales</taxon>
        <taxon>Caryophanaceae</taxon>
        <taxon>Metaplanococcus</taxon>
    </lineage>
</organism>
<name>A0ABW3LDX9_9BACL</name>
<comment type="caution">
    <text evidence="1">The sequence shown here is derived from an EMBL/GenBank/DDBJ whole genome shotgun (WGS) entry which is preliminary data.</text>
</comment>
<gene>
    <name evidence="1" type="ORF">ACFQ1X_12515</name>
</gene>
<dbReference type="RefSeq" id="WP_379082791.1">
    <property type="nucleotide sequence ID" value="NZ_JBHTKI010000019.1"/>
</dbReference>
<accession>A0ABW3LDX9</accession>
<sequence>MVEEEEKVVFVCELYKLRDEYRKCPDLSLRVQIQEDITLLQKALTTLENGMDPYPNRT</sequence>
<reference evidence="2" key="1">
    <citation type="journal article" date="2019" name="Int. J. Syst. Evol. Microbiol.">
        <title>The Global Catalogue of Microorganisms (GCM) 10K type strain sequencing project: providing services to taxonomists for standard genome sequencing and annotation.</title>
        <authorList>
            <consortium name="The Broad Institute Genomics Platform"/>
            <consortium name="The Broad Institute Genome Sequencing Center for Infectious Disease"/>
            <person name="Wu L."/>
            <person name="Ma J."/>
        </authorList>
    </citation>
    <scope>NUCLEOTIDE SEQUENCE [LARGE SCALE GENOMIC DNA]</scope>
    <source>
        <strain evidence="2">CCUG 56756</strain>
    </source>
</reference>
<proteinExistence type="predicted"/>